<protein>
    <submittedName>
        <fullName evidence="2">Uncharacterized protein</fullName>
    </submittedName>
</protein>
<keyword evidence="1" id="KW-0472">Membrane</keyword>
<sequence length="169" mass="19825">MNFNKARDLLKQTIKTLFNVKPIEKFTLPPYEEPSALELQMFQKYQIIPREIYDVLLKFEVSVTNLSTSEYNLRKKYLQIIKTIVNDNFNVIKTTLESNPDIQLVNDNMESLKELLIYMINLMINDIERINNPQIDCPKSNCPKSRTIIYLIIITILVIGIVTLLIMRK</sequence>
<evidence type="ECO:0000256" key="1">
    <source>
        <dbReference type="SAM" id="Phobius"/>
    </source>
</evidence>
<dbReference type="EMBL" id="MN740614">
    <property type="protein sequence ID" value="QHU35892.1"/>
    <property type="molecule type" value="Genomic_DNA"/>
</dbReference>
<keyword evidence="1" id="KW-1133">Transmembrane helix</keyword>
<dbReference type="AlphaFoldDB" id="A0A6C0M338"/>
<organism evidence="2">
    <name type="scientific">viral metagenome</name>
    <dbReference type="NCBI Taxonomy" id="1070528"/>
    <lineage>
        <taxon>unclassified sequences</taxon>
        <taxon>metagenomes</taxon>
        <taxon>organismal metagenomes</taxon>
    </lineage>
</organism>
<name>A0A6C0M338_9ZZZZ</name>
<feature type="transmembrane region" description="Helical" evidence="1">
    <location>
        <begin position="148"/>
        <end position="167"/>
    </location>
</feature>
<evidence type="ECO:0000313" key="2">
    <source>
        <dbReference type="EMBL" id="QHU35892.1"/>
    </source>
</evidence>
<keyword evidence="1" id="KW-0812">Transmembrane</keyword>
<reference evidence="2" key="1">
    <citation type="journal article" date="2020" name="Nature">
        <title>Giant virus diversity and host interactions through global metagenomics.</title>
        <authorList>
            <person name="Schulz F."/>
            <person name="Roux S."/>
            <person name="Paez-Espino D."/>
            <person name="Jungbluth S."/>
            <person name="Walsh D.A."/>
            <person name="Denef V.J."/>
            <person name="McMahon K.D."/>
            <person name="Konstantinidis K.T."/>
            <person name="Eloe-Fadrosh E.A."/>
            <person name="Kyrpides N.C."/>
            <person name="Woyke T."/>
        </authorList>
    </citation>
    <scope>NUCLEOTIDE SEQUENCE</scope>
    <source>
        <strain evidence="2">GVMAG-S-1035085-51</strain>
    </source>
</reference>
<proteinExistence type="predicted"/>
<accession>A0A6C0M338</accession>